<feature type="domain" description="XdhC Rossmann" evidence="1">
    <location>
        <begin position="102"/>
        <end position="245"/>
    </location>
</feature>
<reference evidence="2 3" key="1">
    <citation type="submission" date="2023-10" db="EMBL/GenBank/DDBJ databases">
        <title>Niallia locisalis sp.nov. isolated from a salt pond sample.</title>
        <authorList>
            <person name="Li X.-J."/>
            <person name="Dong L."/>
        </authorList>
    </citation>
    <scope>NUCLEOTIDE SEQUENCE [LARGE SCALE GENOMIC DNA]</scope>
    <source>
        <strain evidence="2 3">DSM 29761</strain>
    </source>
</reference>
<protein>
    <submittedName>
        <fullName evidence="2">XdhC family protein</fullName>
    </submittedName>
</protein>
<dbReference type="Proteomes" id="UP001357223">
    <property type="component" value="Chromosome"/>
</dbReference>
<dbReference type="EMBL" id="CP137640">
    <property type="protein sequence ID" value="WVX81103.1"/>
    <property type="molecule type" value="Genomic_DNA"/>
</dbReference>
<gene>
    <name evidence="2" type="ORF">R4Z09_28495</name>
</gene>
<sequence length="275" mass="30771">MGKQSPFEAWLASVQEEQECVLATILPINQPFADNEPCRLFISQEYKCIGDLQDEELNLRVSELARRKLTESNPKSETRVFTMPEGKEIHVFIDVYIPPVELLIFGAGHDAIPVAKYAVSLGFNTSVIDQRDAYNNEERFPGTNQILAKPDEFVEKVKISSRTYIVVMNHHIEKDQETLKFVLPSPAAYVGVLGPRSRRMRMLQALEDEGVTFAPEMLKRMHSPIGLDIGAVTPEEIAMSILAEMIALKNGHTGGFLKGSDTIHQPAGVKEKEHV</sequence>
<dbReference type="Pfam" id="PF13478">
    <property type="entry name" value="XdhC_C"/>
    <property type="match status" value="1"/>
</dbReference>
<evidence type="ECO:0000259" key="1">
    <source>
        <dbReference type="Pfam" id="PF13478"/>
    </source>
</evidence>
<proteinExistence type="predicted"/>
<dbReference type="InterPro" id="IPR027051">
    <property type="entry name" value="XdhC_Rossmann_dom"/>
</dbReference>
<dbReference type="InterPro" id="IPR052698">
    <property type="entry name" value="MoCofactor_Util/Proc"/>
</dbReference>
<dbReference type="Gene3D" id="3.40.50.720">
    <property type="entry name" value="NAD(P)-binding Rossmann-like Domain"/>
    <property type="match status" value="1"/>
</dbReference>
<accession>A0ABZ2CC63</accession>
<organism evidence="2 3">
    <name type="scientific">Niallia oryzisoli</name>
    <dbReference type="NCBI Taxonomy" id="1737571"/>
    <lineage>
        <taxon>Bacteria</taxon>
        <taxon>Bacillati</taxon>
        <taxon>Bacillota</taxon>
        <taxon>Bacilli</taxon>
        <taxon>Bacillales</taxon>
        <taxon>Bacillaceae</taxon>
        <taxon>Niallia</taxon>
    </lineage>
</organism>
<dbReference type="PANTHER" id="PTHR30388:SF6">
    <property type="entry name" value="XANTHINE DEHYDROGENASE SUBUNIT A-RELATED"/>
    <property type="match status" value="1"/>
</dbReference>
<keyword evidence="3" id="KW-1185">Reference proteome</keyword>
<evidence type="ECO:0000313" key="2">
    <source>
        <dbReference type="EMBL" id="WVX81103.1"/>
    </source>
</evidence>
<evidence type="ECO:0000313" key="3">
    <source>
        <dbReference type="Proteomes" id="UP001357223"/>
    </source>
</evidence>
<name>A0ABZ2CC63_9BACI</name>
<dbReference type="RefSeq" id="WP_338450033.1">
    <property type="nucleotide sequence ID" value="NZ_CP137640.1"/>
</dbReference>
<dbReference type="PANTHER" id="PTHR30388">
    <property type="entry name" value="ALDEHYDE OXIDOREDUCTASE MOLYBDENUM COFACTOR ASSEMBLY PROTEIN"/>
    <property type="match status" value="1"/>
</dbReference>